<dbReference type="EMBL" id="BK068099">
    <property type="protein sequence ID" value="DBA55477.1"/>
    <property type="molecule type" value="Genomic_DNA"/>
</dbReference>
<sequence length="34" mass="3692">MHQRRKPPCPSGGRTGIEIFACVSKKGFVTAANF</sequence>
<name>A0AAT9JCA1_9CAUD</name>
<organism evidence="1">
    <name type="scientific">Porphyromonas phage phage018a_AFR5B1</name>
    <dbReference type="NCBI Taxonomy" id="3154108"/>
    <lineage>
        <taxon>Viruses</taxon>
        <taxon>Duplodnaviria</taxon>
        <taxon>Heunggongvirae</taxon>
        <taxon>Uroviricota</taxon>
        <taxon>Caudoviricetes</taxon>
        <taxon>Nixviridae</taxon>
        <taxon>Dewhirstvirus</taxon>
        <taxon>Dewhirstvirus pging00L</taxon>
    </lineage>
</organism>
<proteinExistence type="predicted"/>
<reference evidence="1" key="1">
    <citation type="journal article" date="2023" name="Microbiome">
        <title>Phages are unrecognized players in the ecology of the oral pathogen Porphyromonas gingivalis.</title>
        <authorList>
            <person name="Matrishin C.B."/>
            <person name="Haase E.M."/>
            <person name="Dewhirst F.E."/>
            <person name="Mark Welch J.L."/>
            <person name="Miranda-Sanchez F."/>
            <person name="Chen T."/>
            <person name="MacFarland D.C."/>
            <person name="Kauffman K.M."/>
        </authorList>
    </citation>
    <scope>NUCLEOTIDE SEQUENCE</scope>
</reference>
<protein>
    <submittedName>
        <fullName evidence="1">Uncharacterized protein</fullName>
    </submittedName>
</protein>
<accession>A0AAT9JCA1</accession>
<reference evidence="1" key="2">
    <citation type="submission" date="2024-05" db="EMBL/GenBank/DDBJ databases">
        <authorList>
            <person name="Matrishin C.B."/>
            <person name="Kauffman K.M."/>
        </authorList>
    </citation>
    <scope>NUCLEOTIDE SEQUENCE</scope>
</reference>
<evidence type="ECO:0000313" key="1">
    <source>
        <dbReference type="EMBL" id="DBA55477.1"/>
    </source>
</evidence>